<organism evidence="3 4">
    <name type="scientific">Archangium violaceum Cb vi76</name>
    <dbReference type="NCBI Taxonomy" id="1406225"/>
    <lineage>
        <taxon>Bacteria</taxon>
        <taxon>Pseudomonadati</taxon>
        <taxon>Myxococcota</taxon>
        <taxon>Myxococcia</taxon>
        <taxon>Myxococcales</taxon>
        <taxon>Cystobacterineae</taxon>
        <taxon>Archangiaceae</taxon>
        <taxon>Archangium</taxon>
    </lineage>
</organism>
<feature type="region of interest" description="Disordered" evidence="1">
    <location>
        <begin position="441"/>
        <end position="474"/>
    </location>
</feature>
<comment type="caution">
    <text evidence="3">The sequence shown here is derived from an EMBL/GenBank/DDBJ whole genome shotgun (WGS) entry which is preliminary data.</text>
</comment>
<feature type="compositionally biased region" description="Low complexity" evidence="1">
    <location>
        <begin position="442"/>
        <end position="457"/>
    </location>
</feature>
<name>A0A084SYL6_9BACT</name>
<evidence type="ECO:0000313" key="4">
    <source>
        <dbReference type="Proteomes" id="UP000028547"/>
    </source>
</evidence>
<gene>
    <name evidence="3" type="ORF">Q664_08085</name>
</gene>
<sequence>MLNRRLATSLLTTGLLGGAWPLAANAKDTKDTSLPPPAVSYNIPIDVVAPFQSPEANLPYFDDFSWREFIALTWPVTVSTSAPYSRGLPDVKKKYGDVSVPGVWETWKADYELFLPDGAAPAEWKSFATPSPCGGPGTLVPYEKVLGSFNTYHGFNQASMTDAAGPLVSQNRQYVRYETRVNQAEFNYITNPGASYPGPLYLLKNLPGTGSANPALKFPSGSVEVKASWRVMTGVPARQRKRYYVTKAKVLDPVSGKCTLTDVGLIGLHIVNKTPSFPQWIWSTFEHVDNVPALQDERTRSRPPYSLNDNDPKTPPSEMGQPISQCNPPQRKPAPTQVVRKRPIAASTQKTNQVYQQANGVKGTVWENYQLVLTQWPVNGTDTFPNVTQPRPQINTANVATETWVQDSTATSCMSCHSVSNSHQYDFVWFLPLGAWPQRQTPCAPQVASAPPAAQPADKLAAPPPESTVAAERRDKAILDLRDLLKRTQQGQATVGE</sequence>
<dbReference type="AlphaFoldDB" id="A0A084SYL6"/>
<reference evidence="3 4" key="1">
    <citation type="submission" date="2014-07" db="EMBL/GenBank/DDBJ databases">
        <title>Draft Genome Sequence of Gephyronic Acid Producer, Cystobacter violaceus Strain Cb vi76.</title>
        <authorList>
            <person name="Stevens D.C."/>
            <person name="Young J."/>
            <person name="Carmichael R."/>
            <person name="Tan J."/>
            <person name="Taylor R.E."/>
        </authorList>
    </citation>
    <scope>NUCLEOTIDE SEQUENCE [LARGE SCALE GENOMIC DNA]</scope>
    <source>
        <strain evidence="3 4">Cb vi76</strain>
    </source>
</reference>
<protein>
    <recommendedName>
        <fullName evidence="5">Cytochrome c family protein</fullName>
    </recommendedName>
</protein>
<feature type="chain" id="PRO_5001782148" description="Cytochrome c family protein" evidence="2">
    <location>
        <begin position="27"/>
        <end position="497"/>
    </location>
</feature>
<proteinExistence type="predicted"/>
<feature type="signal peptide" evidence="2">
    <location>
        <begin position="1"/>
        <end position="26"/>
    </location>
</feature>
<keyword evidence="2" id="KW-0732">Signal</keyword>
<evidence type="ECO:0000256" key="2">
    <source>
        <dbReference type="SAM" id="SignalP"/>
    </source>
</evidence>
<dbReference type="Proteomes" id="UP000028547">
    <property type="component" value="Unassembled WGS sequence"/>
</dbReference>
<evidence type="ECO:0008006" key="5">
    <source>
        <dbReference type="Google" id="ProtNLM"/>
    </source>
</evidence>
<dbReference type="EMBL" id="JPMI01000046">
    <property type="protein sequence ID" value="KFA93551.1"/>
    <property type="molecule type" value="Genomic_DNA"/>
</dbReference>
<accession>A0A084SYL6</accession>
<evidence type="ECO:0000313" key="3">
    <source>
        <dbReference type="EMBL" id="KFA93551.1"/>
    </source>
</evidence>
<evidence type="ECO:0000256" key="1">
    <source>
        <dbReference type="SAM" id="MobiDB-lite"/>
    </source>
</evidence>
<dbReference type="RefSeq" id="WP_043391736.1">
    <property type="nucleotide sequence ID" value="NZ_JPMI01000046.1"/>
</dbReference>
<feature type="region of interest" description="Disordered" evidence="1">
    <location>
        <begin position="295"/>
        <end position="336"/>
    </location>
</feature>